<evidence type="ECO:0000256" key="6">
    <source>
        <dbReference type="SAM" id="SignalP"/>
    </source>
</evidence>
<proteinExistence type="inferred from homology"/>
<dbReference type="OrthoDB" id="621570at2"/>
<dbReference type="InterPro" id="IPR011990">
    <property type="entry name" value="TPR-like_helical_dom_sf"/>
</dbReference>
<evidence type="ECO:0000256" key="2">
    <source>
        <dbReference type="ARBA" id="ARBA00006275"/>
    </source>
</evidence>
<dbReference type="PROSITE" id="PS51257">
    <property type="entry name" value="PROKAR_LIPOPROTEIN"/>
    <property type="match status" value="1"/>
</dbReference>
<reference evidence="10" key="1">
    <citation type="submission" date="2016-10" db="EMBL/GenBank/DDBJ databases">
        <authorList>
            <person name="Varghese N."/>
            <person name="Submissions S."/>
        </authorList>
    </citation>
    <scope>NUCLEOTIDE SEQUENCE [LARGE SCALE GENOMIC DNA]</scope>
    <source>
        <strain evidence="10">DSM 18733</strain>
    </source>
</reference>
<evidence type="ECO:0000256" key="1">
    <source>
        <dbReference type="ARBA" id="ARBA00004442"/>
    </source>
</evidence>
<comment type="subcellular location">
    <subcellularLocation>
        <location evidence="1">Cell outer membrane</location>
    </subcellularLocation>
</comment>
<keyword evidence="4" id="KW-0472">Membrane</keyword>
<dbReference type="InterPro" id="IPR033985">
    <property type="entry name" value="SusD-like_N"/>
</dbReference>
<dbReference type="AlphaFoldDB" id="A0A1H7YN70"/>
<accession>A0A1H7YN70</accession>
<dbReference type="EMBL" id="FOAF01000013">
    <property type="protein sequence ID" value="SEM46757.1"/>
    <property type="molecule type" value="Genomic_DNA"/>
</dbReference>
<organism evidence="9 10">
    <name type="scientific">Olivibacter domesticus</name>
    <name type="common">Pseudosphingobacterium domesticum</name>
    <dbReference type="NCBI Taxonomy" id="407022"/>
    <lineage>
        <taxon>Bacteria</taxon>
        <taxon>Pseudomonadati</taxon>
        <taxon>Bacteroidota</taxon>
        <taxon>Sphingobacteriia</taxon>
        <taxon>Sphingobacteriales</taxon>
        <taxon>Sphingobacteriaceae</taxon>
        <taxon>Olivibacter</taxon>
    </lineage>
</organism>
<feature type="chain" id="PRO_5011536855" evidence="6">
    <location>
        <begin position="25"/>
        <end position="458"/>
    </location>
</feature>
<dbReference type="CDD" id="cd08977">
    <property type="entry name" value="SusD"/>
    <property type="match status" value="1"/>
</dbReference>
<evidence type="ECO:0000256" key="3">
    <source>
        <dbReference type="ARBA" id="ARBA00022729"/>
    </source>
</evidence>
<evidence type="ECO:0000256" key="5">
    <source>
        <dbReference type="ARBA" id="ARBA00023237"/>
    </source>
</evidence>
<dbReference type="Pfam" id="PF14322">
    <property type="entry name" value="SusD-like_3"/>
    <property type="match status" value="1"/>
</dbReference>
<dbReference type="SUPFAM" id="SSF48452">
    <property type="entry name" value="TPR-like"/>
    <property type="match status" value="1"/>
</dbReference>
<dbReference type="InterPro" id="IPR012944">
    <property type="entry name" value="SusD_RagB_dom"/>
</dbReference>
<feature type="domain" description="RagB/SusD" evidence="7">
    <location>
        <begin position="322"/>
        <end position="458"/>
    </location>
</feature>
<gene>
    <name evidence="9" type="ORF">SAMN05661044_05274</name>
</gene>
<feature type="signal peptide" evidence="6">
    <location>
        <begin position="1"/>
        <end position="24"/>
    </location>
</feature>
<name>A0A1H7YN70_OLID1</name>
<comment type="similarity">
    <text evidence="2">Belongs to the SusD family.</text>
</comment>
<evidence type="ECO:0000313" key="9">
    <source>
        <dbReference type="EMBL" id="SEM46757.1"/>
    </source>
</evidence>
<dbReference type="RefSeq" id="WP_093332075.1">
    <property type="nucleotide sequence ID" value="NZ_FOAF01000013.1"/>
</dbReference>
<feature type="domain" description="SusD-like N-terminal" evidence="8">
    <location>
        <begin position="22"/>
        <end position="225"/>
    </location>
</feature>
<evidence type="ECO:0000256" key="4">
    <source>
        <dbReference type="ARBA" id="ARBA00023136"/>
    </source>
</evidence>
<protein>
    <submittedName>
        <fullName evidence="9">SusD family protein</fullName>
    </submittedName>
</protein>
<keyword evidence="5" id="KW-0998">Cell outer membrane</keyword>
<dbReference type="STRING" id="407022.SAMN05661044_05274"/>
<dbReference type="Proteomes" id="UP000199421">
    <property type="component" value="Unassembled WGS sequence"/>
</dbReference>
<evidence type="ECO:0000259" key="7">
    <source>
        <dbReference type="Pfam" id="PF07980"/>
    </source>
</evidence>
<keyword evidence="3 6" id="KW-0732">Signal</keyword>
<dbReference type="Gene3D" id="1.25.40.390">
    <property type="match status" value="1"/>
</dbReference>
<keyword evidence="10" id="KW-1185">Reference proteome</keyword>
<sequence>MKKIFKKILIAALALSFSSCNDFLDREPISQITPEEYFNSETNANSAVIGLYRSMLNSFSYGQSIVIVPEFSAGHVSHASEFPEYENFRTNNPQVNNPWTNNLWQATYTSINAANNIITSVPEMATTTITDEKKQQFVGEAKFVRALNYFFLVRAFGDIPLKIAATTEDEDFNIPRSPVNEVYAQIITDLEEASTALPDSYSDDATNKGRATKLAARALLAKVQLYNAKISGDYTQAASIALEVINSGKFTLVSDFASIWTTENTAESIFELQFDDQATNPLASVSNDNPSMLFYARGTSVFDKYTAEDKRRDFTVKTGTTTEGRYYIGKYPKFSPATQNFPVIRIAEIYLIHAEAQARIEGTVSASAFNSYKVIRDRAGLTTQSADSFASVADFIKEIQKEKERELMFEGEAWFDFCRTELALTDMMVKPDRNYFLYPIPSGQIVLSNGILTQNPGY</sequence>
<evidence type="ECO:0000259" key="8">
    <source>
        <dbReference type="Pfam" id="PF14322"/>
    </source>
</evidence>
<dbReference type="GO" id="GO:0009279">
    <property type="term" value="C:cell outer membrane"/>
    <property type="evidence" value="ECO:0007669"/>
    <property type="project" value="UniProtKB-SubCell"/>
</dbReference>
<evidence type="ECO:0000313" key="10">
    <source>
        <dbReference type="Proteomes" id="UP000199421"/>
    </source>
</evidence>
<dbReference type="Pfam" id="PF07980">
    <property type="entry name" value="SusD_RagB"/>
    <property type="match status" value="1"/>
</dbReference>